<comment type="subcellular location">
    <subcellularLocation>
        <location evidence="1">Membrane</location>
        <topology evidence="1">Multi-pass membrane protein</topology>
    </subcellularLocation>
</comment>
<protein>
    <recommendedName>
        <fullName evidence="9">Amino acid transporter transmembrane domain-containing protein</fullName>
    </recommendedName>
</protein>
<comment type="caution">
    <text evidence="10">The sequence shown here is derived from an EMBL/GenBank/DDBJ whole genome shotgun (WGS) entry which is preliminary data.</text>
</comment>
<feature type="transmembrane region" description="Helical" evidence="8">
    <location>
        <begin position="216"/>
        <end position="245"/>
    </location>
</feature>
<dbReference type="PANTHER" id="PTHR22950">
    <property type="entry name" value="AMINO ACID TRANSPORTER"/>
    <property type="match status" value="1"/>
</dbReference>
<evidence type="ECO:0000313" key="10">
    <source>
        <dbReference type="EMBL" id="KAJ3254505.1"/>
    </source>
</evidence>
<dbReference type="Pfam" id="PF01490">
    <property type="entry name" value="Aa_trans"/>
    <property type="match status" value="1"/>
</dbReference>
<evidence type="ECO:0000256" key="6">
    <source>
        <dbReference type="ARBA" id="ARBA00022989"/>
    </source>
</evidence>
<accession>A0AAD5Y1M9</accession>
<keyword evidence="7 8" id="KW-0472">Membrane</keyword>
<feature type="transmembrane region" description="Helical" evidence="8">
    <location>
        <begin position="367"/>
        <end position="387"/>
    </location>
</feature>
<organism evidence="10 11">
    <name type="scientific">Boothiomyces macroporosus</name>
    <dbReference type="NCBI Taxonomy" id="261099"/>
    <lineage>
        <taxon>Eukaryota</taxon>
        <taxon>Fungi</taxon>
        <taxon>Fungi incertae sedis</taxon>
        <taxon>Chytridiomycota</taxon>
        <taxon>Chytridiomycota incertae sedis</taxon>
        <taxon>Chytridiomycetes</taxon>
        <taxon>Rhizophydiales</taxon>
        <taxon>Terramycetaceae</taxon>
        <taxon>Boothiomyces</taxon>
    </lineage>
</organism>
<dbReference type="AlphaFoldDB" id="A0AAD5Y1M9"/>
<evidence type="ECO:0000256" key="1">
    <source>
        <dbReference type="ARBA" id="ARBA00004141"/>
    </source>
</evidence>
<keyword evidence="3" id="KW-0813">Transport</keyword>
<dbReference type="PANTHER" id="PTHR22950:SF692">
    <property type="entry name" value="TRANSMEMBRANE AMINO ACID TRANSPORTER FAMILY PROTEIN"/>
    <property type="match status" value="1"/>
</dbReference>
<evidence type="ECO:0000256" key="5">
    <source>
        <dbReference type="ARBA" id="ARBA00022970"/>
    </source>
</evidence>
<proteinExistence type="inferred from homology"/>
<sequence>MEYVSVPTDIPDEQTPLLEVYDQIGPKSTFTQTTVNSLNLLMGMGLLSLPFAFYKLGWVLGLSLLVFFCMLACYTAYLIGKCMEFETGVGKLSSFYDIAYMAYGAPGKYFMVVLFSLELLAAAVAMLILFADSLISLVPVLTPFKPQIMIGSILLLTPLTWQKSMSKISWVSFVGVLSLIVLTVAILWDGITSPVGPGSIFDPQQTNMWPEDINQIGLGIGLLFVGLDGDQILNLGHAVFPSLYLDMIEKKRFGKSVSITYTIVAMFYSLIGACGYLMFGNEIQPEVSQNLPLVPSFNVLLNQSALSFIAINPLTKYALIVHPVNSTIEGLFNIYSDTLTILSRTFLSFLVLLIAIIFPSFYKVMGFIGAALSFMTVVIMPTACYIRLSWDSVSWWSRFAHSCIIVFGFGFMTFGTYGVMTV</sequence>
<dbReference type="EMBL" id="JADGKB010000084">
    <property type="protein sequence ID" value="KAJ3254505.1"/>
    <property type="molecule type" value="Genomic_DNA"/>
</dbReference>
<evidence type="ECO:0000256" key="4">
    <source>
        <dbReference type="ARBA" id="ARBA00022692"/>
    </source>
</evidence>
<keyword evidence="4 8" id="KW-0812">Transmembrane</keyword>
<comment type="similarity">
    <text evidence="2">Belongs to the amino acid/polyamine transporter 2 family.</text>
</comment>
<dbReference type="GO" id="GO:0005774">
    <property type="term" value="C:vacuolar membrane"/>
    <property type="evidence" value="ECO:0007669"/>
    <property type="project" value="TreeGrafter"/>
</dbReference>
<evidence type="ECO:0000313" key="11">
    <source>
        <dbReference type="Proteomes" id="UP001210925"/>
    </source>
</evidence>
<evidence type="ECO:0000256" key="2">
    <source>
        <dbReference type="ARBA" id="ARBA00008066"/>
    </source>
</evidence>
<dbReference type="Proteomes" id="UP001210925">
    <property type="component" value="Unassembled WGS sequence"/>
</dbReference>
<keyword evidence="6 8" id="KW-1133">Transmembrane helix</keyword>
<feature type="transmembrane region" description="Helical" evidence="8">
    <location>
        <begin position="299"/>
        <end position="320"/>
    </location>
</feature>
<feature type="transmembrane region" description="Helical" evidence="8">
    <location>
        <begin position="341"/>
        <end position="361"/>
    </location>
</feature>
<keyword evidence="11" id="KW-1185">Reference proteome</keyword>
<feature type="transmembrane region" description="Helical" evidence="8">
    <location>
        <begin position="56"/>
        <end position="79"/>
    </location>
</feature>
<evidence type="ECO:0000259" key="9">
    <source>
        <dbReference type="Pfam" id="PF01490"/>
    </source>
</evidence>
<dbReference type="InterPro" id="IPR013057">
    <property type="entry name" value="AA_transpt_TM"/>
</dbReference>
<reference evidence="10" key="1">
    <citation type="submission" date="2020-05" db="EMBL/GenBank/DDBJ databases">
        <title>Phylogenomic resolution of chytrid fungi.</title>
        <authorList>
            <person name="Stajich J.E."/>
            <person name="Amses K."/>
            <person name="Simmons R."/>
            <person name="Seto K."/>
            <person name="Myers J."/>
            <person name="Bonds A."/>
            <person name="Quandt C.A."/>
            <person name="Barry K."/>
            <person name="Liu P."/>
            <person name="Grigoriev I."/>
            <person name="Longcore J.E."/>
            <person name="James T.Y."/>
        </authorList>
    </citation>
    <scope>NUCLEOTIDE SEQUENCE</scope>
    <source>
        <strain evidence="10">PLAUS21</strain>
    </source>
</reference>
<evidence type="ECO:0000256" key="3">
    <source>
        <dbReference type="ARBA" id="ARBA00022448"/>
    </source>
</evidence>
<feature type="transmembrane region" description="Helical" evidence="8">
    <location>
        <begin position="109"/>
        <end position="131"/>
    </location>
</feature>
<feature type="transmembrane region" description="Helical" evidence="8">
    <location>
        <begin position="257"/>
        <end position="279"/>
    </location>
</feature>
<feature type="domain" description="Amino acid transporter transmembrane" evidence="9">
    <location>
        <begin position="27"/>
        <end position="420"/>
    </location>
</feature>
<gene>
    <name evidence="10" type="ORF">HK103_007141</name>
</gene>
<feature type="transmembrane region" description="Helical" evidence="8">
    <location>
        <begin position="137"/>
        <end position="156"/>
    </location>
</feature>
<keyword evidence="5" id="KW-0029">Amino-acid transport</keyword>
<feature type="transmembrane region" description="Helical" evidence="8">
    <location>
        <begin position="399"/>
        <end position="420"/>
    </location>
</feature>
<evidence type="ECO:0000256" key="8">
    <source>
        <dbReference type="SAM" id="Phobius"/>
    </source>
</evidence>
<feature type="transmembrane region" description="Helical" evidence="8">
    <location>
        <begin position="168"/>
        <end position="188"/>
    </location>
</feature>
<evidence type="ECO:0000256" key="7">
    <source>
        <dbReference type="ARBA" id="ARBA00023136"/>
    </source>
</evidence>
<name>A0AAD5Y1M9_9FUNG</name>
<dbReference type="GO" id="GO:0015179">
    <property type="term" value="F:L-amino acid transmembrane transporter activity"/>
    <property type="evidence" value="ECO:0007669"/>
    <property type="project" value="TreeGrafter"/>
</dbReference>